<comment type="caution">
    <text evidence="3">The sequence shown here is derived from an EMBL/GenBank/DDBJ whole genome shotgun (WGS) entry which is preliminary data.</text>
</comment>
<dbReference type="SUPFAM" id="SSF47413">
    <property type="entry name" value="lambda repressor-like DNA-binding domains"/>
    <property type="match status" value="1"/>
</dbReference>
<evidence type="ECO:0000313" key="4">
    <source>
        <dbReference type="Proteomes" id="UP000003093"/>
    </source>
</evidence>
<dbReference type="CDD" id="cd00093">
    <property type="entry name" value="HTH_XRE"/>
    <property type="match status" value="1"/>
</dbReference>
<organism evidence="3 4">
    <name type="scientific">Staphylococcus aureus subsp. aureus DR10</name>
    <dbReference type="NCBI Taxonomy" id="1155079"/>
    <lineage>
        <taxon>Bacteria</taxon>
        <taxon>Bacillati</taxon>
        <taxon>Bacillota</taxon>
        <taxon>Bacilli</taxon>
        <taxon>Bacillales</taxon>
        <taxon>Staphylococcaceae</taxon>
        <taxon>Staphylococcus</taxon>
    </lineage>
</organism>
<protein>
    <submittedName>
        <fullName evidence="3">Transcriptional regulator</fullName>
    </submittedName>
</protein>
<dbReference type="InterPro" id="IPR010359">
    <property type="entry name" value="IrrE_HExxH"/>
</dbReference>
<evidence type="ECO:0000313" key="3">
    <source>
        <dbReference type="EMBL" id="EIA13402.1"/>
    </source>
</evidence>
<name>A0ABC9PY71_STAA5</name>
<reference evidence="3 4" key="1">
    <citation type="journal article" date="2012" name="MBio">
        <title>Identification of a highly transmissible animal-independent Staphylococcus aureus ST398 clone with distinct genomic and cell adhesion properties.</title>
        <authorList>
            <person name="Uhlemann A.C."/>
            <person name="Porcella S.F."/>
            <person name="Trivedi S."/>
            <person name="Sullivan S.B."/>
            <person name="Hafer C."/>
            <person name="Kennedy A.D."/>
            <person name="Barbian K.D."/>
            <person name="McCarthy A.J."/>
            <person name="Street C."/>
            <person name="Hirschberg D.L."/>
            <person name="Lipkin W.I."/>
            <person name="Lindsay J.A."/>
            <person name="DeLeo F.R."/>
            <person name="Lowy F.D."/>
        </authorList>
    </citation>
    <scope>NUCLEOTIDE SEQUENCE [LARGE SCALE GENOMIC DNA]</scope>
    <source>
        <strain evidence="3 4">DR10</strain>
    </source>
</reference>
<comment type="similarity">
    <text evidence="1">Belongs to the short-chain fatty acyl-CoA assimilation regulator (ScfR) family.</text>
</comment>
<gene>
    <name evidence="3" type="ORF">ST398NM02_0161</name>
</gene>
<dbReference type="AlphaFoldDB" id="A0ABC9PY71"/>
<accession>A0ABC9PY71</accession>
<dbReference type="EMBL" id="AIDT01000017">
    <property type="protein sequence ID" value="EIA13402.1"/>
    <property type="molecule type" value="Genomic_DNA"/>
</dbReference>
<dbReference type="SMART" id="SM00530">
    <property type="entry name" value="HTH_XRE"/>
    <property type="match status" value="1"/>
</dbReference>
<dbReference type="Gene3D" id="1.10.10.2910">
    <property type="match status" value="1"/>
</dbReference>
<dbReference type="Pfam" id="PF01381">
    <property type="entry name" value="HTH_3"/>
    <property type="match status" value="1"/>
</dbReference>
<dbReference type="PANTHER" id="PTHR43236:SF1">
    <property type="entry name" value="BLL7220 PROTEIN"/>
    <property type="match status" value="1"/>
</dbReference>
<evidence type="ECO:0000259" key="2">
    <source>
        <dbReference type="PROSITE" id="PS50943"/>
    </source>
</evidence>
<dbReference type="Gene3D" id="1.10.260.40">
    <property type="entry name" value="lambda repressor-like DNA-binding domains"/>
    <property type="match status" value="1"/>
</dbReference>
<dbReference type="InterPro" id="IPR052345">
    <property type="entry name" value="Rad_response_metalloprotease"/>
</dbReference>
<dbReference type="InterPro" id="IPR010982">
    <property type="entry name" value="Lambda_DNA-bd_dom_sf"/>
</dbReference>
<dbReference type="Proteomes" id="UP000003093">
    <property type="component" value="Unassembled WGS sequence"/>
</dbReference>
<feature type="domain" description="HTH cro/C1-type" evidence="2">
    <location>
        <begin position="10"/>
        <end position="64"/>
    </location>
</feature>
<sequence>MKLMFIGKNLEYVRKLNALSRKELSEKINVSEQAIWQYETKNMMPEISKIYDMTSIFNVKSSYFISEQPEELLINSVDKHSIAFRAKNYKVSTKLLNKQYYQAMYLSNLTSYLFSFVKIPDNIILSLINNLNDLLNGNLESLNKKESIKETAKVVRAKILQDESNEALLFMLEKAGIVIYEKRINDSIDAYSFWSKDQTPFIILGTNKGVAVRRNFDLAHELGHLVLHRHIQFDLLSPEEYKTIEHEADIFASEFLLPEEAFKKDFDQMKKKSNPDYLAVLKEKWYVSIQAIAMRAYYLGLMSSTQYRYFWASLNKKGYKSKEPLDDVIEMSRPVKMNSLLKLYFDRNILTPQKLLNYLKVDETFLNHLAGINLKLFKDYVNENREYNITNLYK</sequence>
<dbReference type="PROSITE" id="PS50943">
    <property type="entry name" value="HTH_CROC1"/>
    <property type="match status" value="1"/>
</dbReference>
<dbReference type="Pfam" id="PF06114">
    <property type="entry name" value="Peptidase_M78"/>
    <property type="match status" value="1"/>
</dbReference>
<proteinExistence type="inferred from homology"/>
<dbReference type="InterPro" id="IPR001387">
    <property type="entry name" value="Cro/C1-type_HTH"/>
</dbReference>
<evidence type="ECO:0000256" key="1">
    <source>
        <dbReference type="ARBA" id="ARBA00007227"/>
    </source>
</evidence>
<dbReference type="PANTHER" id="PTHR43236">
    <property type="entry name" value="ANTITOXIN HIGA1"/>
    <property type="match status" value="1"/>
</dbReference>